<dbReference type="AlphaFoldDB" id="A0AAV2CMX1"/>
<organism evidence="1 2">
    <name type="scientific">Linum trigynum</name>
    <dbReference type="NCBI Taxonomy" id="586398"/>
    <lineage>
        <taxon>Eukaryota</taxon>
        <taxon>Viridiplantae</taxon>
        <taxon>Streptophyta</taxon>
        <taxon>Embryophyta</taxon>
        <taxon>Tracheophyta</taxon>
        <taxon>Spermatophyta</taxon>
        <taxon>Magnoliopsida</taxon>
        <taxon>eudicotyledons</taxon>
        <taxon>Gunneridae</taxon>
        <taxon>Pentapetalae</taxon>
        <taxon>rosids</taxon>
        <taxon>fabids</taxon>
        <taxon>Malpighiales</taxon>
        <taxon>Linaceae</taxon>
        <taxon>Linum</taxon>
    </lineage>
</organism>
<dbReference type="Proteomes" id="UP001497516">
    <property type="component" value="Chromosome 1"/>
</dbReference>
<name>A0AAV2CMX1_9ROSI</name>
<evidence type="ECO:0000313" key="1">
    <source>
        <dbReference type="EMBL" id="CAL1357389.1"/>
    </source>
</evidence>
<protein>
    <recommendedName>
        <fullName evidence="3">Gnk2-homologous domain-containing protein</fullName>
    </recommendedName>
</protein>
<gene>
    <name evidence="1" type="ORF">LTRI10_LOCUS5023</name>
</gene>
<evidence type="ECO:0000313" key="2">
    <source>
        <dbReference type="Proteomes" id="UP001497516"/>
    </source>
</evidence>
<reference evidence="1 2" key="1">
    <citation type="submission" date="2024-04" db="EMBL/GenBank/DDBJ databases">
        <authorList>
            <person name="Fracassetti M."/>
        </authorList>
    </citation>
    <scope>NUCLEOTIDE SEQUENCE [LARGE SCALE GENOMIC DNA]</scope>
</reference>
<sequence>MASSSYSPSKLLRRRAIIIVVVCGCLLVPSHVTAAKCSVHIPKLDPNYPSYVAAVLTTLVDQTPAQITAATRSYKTWSPDEEAGSVKGIATCFTTDATRCSDCLNFAASALASCVSTYGSSREHDCLIQIWRINH</sequence>
<keyword evidence="2" id="KW-1185">Reference proteome</keyword>
<evidence type="ECO:0008006" key="3">
    <source>
        <dbReference type="Google" id="ProtNLM"/>
    </source>
</evidence>
<dbReference type="EMBL" id="OZ034813">
    <property type="protein sequence ID" value="CAL1357389.1"/>
    <property type="molecule type" value="Genomic_DNA"/>
</dbReference>
<accession>A0AAV2CMX1</accession>
<proteinExistence type="predicted"/>